<organism evidence="2 3">
    <name type="scientific">Sedimentitalea xiamensis</name>
    <dbReference type="NCBI Taxonomy" id="3050037"/>
    <lineage>
        <taxon>Bacteria</taxon>
        <taxon>Pseudomonadati</taxon>
        <taxon>Pseudomonadota</taxon>
        <taxon>Alphaproteobacteria</taxon>
        <taxon>Rhodobacterales</taxon>
        <taxon>Paracoccaceae</taxon>
        <taxon>Sedimentitalea</taxon>
    </lineage>
</organism>
<keyword evidence="1" id="KW-1133">Transmembrane helix</keyword>
<evidence type="ECO:0000256" key="1">
    <source>
        <dbReference type="SAM" id="Phobius"/>
    </source>
</evidence>
<dbReference type="EMBL" id="JASNJE010000009">
    <property type="protein sequence ID" value="MDK3073345.1"/>
    <property type="molecule type" value="Genomic_DNA"/>
</dbReference>
<reference evidence="2 3" key="1">
    <citation type="submission" date="2023-05" db="EMBL/GenBank/DDBJ databases">
        <title>Sedimentitalea sp. nov. JM2-8.</title>
        <authorList>
            <person name="Huang J."/>
        </authorList>
    </citation>
    <scope>NUCLEOTIDE SEQUENCE [LARGE SCALE GENOMIC DNA]</scope>
    <source>
        <strain evidence="2 3">JM2-8</strain>
    </source>
</reference>
<dbReference type="Proteomes" id="UP001227126">
    <property type="component" value="Unassembled WGS sequence"/>
</dbReference>
<feature type="transmembrane region" description="Helical" evidence="1">
    <location>
        <begin position="7"/>
        <end position="28"/>
    </location>
</feature>
<dbReference type="RefSeq" id="WP_284485286.1">
    <property type="nucleotide sequence ID" value="NZ_JASNJE010000009.1"/>
</dbReference>
<name>A0ABT7FDZ6_9RHOB</name>
<keyword evidence="3" id="KW-1185">Reference proteome</keyword>
<gene>
    <name evidence="2" type="ORF">QO034_09510</name>
</gene>
<accession>A0ABT7FDZ6</accession>
<comment type="caution">
    <text evidence="2">The sequence shown here is derived from an EMBL/GenBank/DDBJ whole genome shotgun (WGS) entry which is preliminary data.</text>
</comment>
<sequence>MKTLKTTILGGLLFLAPLVVLIFILSKAFEFSRTLAVPLGRVFPMDRIAGVALSDILAVGLILFVSYLAGLVARGKVLAKPVARIERVLISVVPGYAVLKSTLAGLMGDTSVESLLQPVLIRLDDVHQIAFEVERLDDRSVVFLPGAPSAWSGTSVIVDSKRVTYLSVPPHQVTGLLRVLGRGTGKLSLDSSAKPD</sequence>
<evidence type="ECO:0000313" key="3">
    <source>
        <dbReference type="Proteomes" id="UP001227126"/>
    </source>
</evidence>
<keyword evidence="1" id="KW-0812">Transmembrane</keyword>
<feature type="transmembrane region" description="Helical" evidence="1">
    <location>
        <begin position="48"/>
        <end position="70"/>
    </location>
</feature>
<proteinExistence type="predicted"/>
<protein>
    <recommendedName>
        <fullName evidence="4">DUF502 domain-containing protein</fullName>
    </recommendedName>
</protein>
<evidence type="ECO:0000313" key="2">
    <source>
        <dbReference type="EMBL" id="MDK3073345.1"/>
    </source>
</evidence>
<evidence type="ECO:0008006" key="4">
    <source>
        <dbReference type="Google" id="ProtNLM"/>
    </source>
</evidence>
<keyword evidence="1" id="KW-0472">Membrane</keyword>